<dbReference type="AlphaFoldDB" id="A0A0C2T184"/>
<dbReference type="InterPro" id="IPR024610">
    <property type="entry name" value="ING_N_histone-binding"/>
</dbReference>
<feature type="region of interest" description="Disordered" evidence="12">
    <location>
        <begin position="1"/>
        <end position="26"/>
    </location>
</feature>
<dbReference type="Proteomes" id="UP000054549">
    <property type="component" value="Unassembled WGS sequence"/>
</dbReference>
<keyword evidence="3 9" id="KW-0479">Metal-binding</keyword>
<evidence type="ECO:0000256" key="1">
    <source>
        <dbReference type="ARBA" id="ARBA00004123"/>
    </source>
</evidence>
<evidence type="ECO:0000256" key="10">
    <source>
        <dbReference type="PROSITE-ProRule" id="PRU00146"/>
    </source>
</evidence>
<dbReference type="InterPro" id="IPR011011">
    <property type="entry name" value="Znf_FYVE_PHD"/>
</dbReference>
<dbReference type="HOGENOM" id="CLU_031900_5_1_1"/>
<keyword evidence="6 11" id="KW-0156">Chromatin regulator</keyword>
<protein>
    <recommendedName>
        <fullName evidence="11">Chromatin modification-related protein</fullName>
    </recommendedName>
</protein>
<dbReference type="EMBL" id="KN818225">
    <property type="protein sequence ID" value="KIL69535.1"/>
    <property type="molecule type" value="Genomic_DNA"/>
</dbReference>
<dbReference type="GO" id="GO:0008270">
    <property type="term" value="F:zinc ion binding"/>
    <property type="evidence" value="ECO:0007669"/>
    <property type="project" value="UniProtKB-KW"/>
</dbReference>
<dbReference type="InterPro" id="IPR028651">
    <property type="entry name" value="ING_fam"/>
</dbReference>
<comment type="function">
    <text evidence="11">Component of an histone acetyltransferase complex.</text>
</comment>
<evidence type="ECO:0000256" key="7">
    <source>
        <dbReference type="ARBA" id="ARBA00023242"/>
    </source>
</evidence>
<dbReference type="CDD" id="cd15505">
    <property type="entry name" value="PHD_ING"/>
    <property type="match status" value="1"/>
</dbReference>
<accession>A0A0C2T184</accession>
<dbReference type="Gene3D" id="6.10.140.1740">
    <property type="match status" value="1"/>
</dbReference>
<comment type="subunit">
    <text evidence="11">Component of an histone acetyltransferase complex. Interacts with H3K4me3 and to a lesser extent with H3K4me2.</text>
</comment>
<keyword evidence="7 11" id="KW-0539">Nucleus</keyword>
<keyword evidence="4 10" id="KW-0863">Zinc-finger</keyword>
<dbReference type="InterPro" id="IPR013083">
    <property type="entry name" value="Znf_RING/FYVE/PHD"/>
</dbReference>
<feature type="site" description="Histone H3K4me3 binding" evidence="8">
    <location>
        <position position="249"/>
    </location>
</feature>
<dbReference type="InterPro" id="IPR001965">
    <property type="entry name" value="Znf_PHD"/>
</dbReference>
<dbReference type="SMART" id="SM00249">
    <property type="entry name" value="PHD"/>
    <property type="match status" value="1"/>
</dbReference>
<feature type="binding site" evidence="9">
    <location>
        <position position="293"/>
    </location>
    <ligand>
        <name>Zn(2+)</name>
        <dbReference type="ChEBI" id="CHEBI:29105"/>
        <label>2</label>
    </ligand>
</feature>
<evidence type="ECO:0000313" key="15">
    <source>
        <dbReference type="Proteomes" id="UP000054549"/>
    </source>
</evidence>
<feature type="binding site" evidence="9">
    <location>
        <position position="263"/>
    </location>
    <ligand>
        <name>Zn(2+)</name>
        <dbReference type="ChEBI" id="CHEBI:29105"/>
        <label>2</label>
    </ligand>
</feature>
<dbReference type="GO" id="GO:0006355">
    <property type="term" value="P:regulation of DNA-templated transcription"/>
    <property type="evidence" value="ECO:0007669"/>
    <property type="project" value="TreeGrafter"/>
</dbReference>
<proteinExistence type="inferred from homology"/>
<dbReference type="PANTHER" id="PTHR10333">
    <property type="entry name" value="INHIBITOR OF GROWTH PROTEIN"/>
    <property type="match status" value="1"/>
</dbReference>
<dbReference type="STRING" id="946122.A0A0C2T184"/>
<evidence type="ECO:0000259" key="13">
    <source>
        <dbReference type="PROSITE" id="PS50016"/>
    </source>
</evidence>
<evidence type="ECO:0000256" key="12">
    <source>
        <dbReference type="SAM" id="MobiDB-lite"/>
    </source>
</evidence>
<evidence type="ECO:0000256" key="3">
    <source>
        <dbReference type="ARBA" id="ARBA00022723"/>
    </source>
</evidence>
<dbReference type="InterPro" id="IPR019787">
    <property type="entry name" value="Znf_PHD-finger"/>
</dbReference>
<evidence type="ECO:0000256" key="9">
    <source>
        <dbReference type="PIRSR" id="PIRSR628651-51"/>
    </source>
</evidence>
<name>A0A0C2T184_AMAMK</name>
<feature type="binding site" evidence="9">
    <location>
        <position position="277"/>
    </location>
    <ligand>
        <name>Zn(2+)</name>
        <dbReference type="ChEBI" id="CHEBI:29105"/>
        <label>1</label>
    </ligand>
</feature>
<reference evidence="14 15" key="1">
    <citation type="submission" date="2014-04" db="EMBL/GenBank/DDBJ databases">
        <title>Evolutionary Origins and Diversification of the Mycorrhizal Mutualists.</title>
        <authorList>
            <consortium name="DOE Joint Genome Institute"/>
            <consortium name="Mycorrhizal Genomics Consortium"/>
            <person name="Kohler A."/>
            <person name="Kuo A."/>
            <person name="Nagy L.G."/>
            <person name="Floudas D."/>
            <person name="Copeland A."/>
            <person name="Barry K.W."/>
            <person name="Cichocki N."/>
            <person name="Veneault-Fourrey C."/>
            <person name="LaButti K."/>
            <person name="Lindquist E.A."/>
            <person name="Lipzen A."/>
            <person name="Lundell T."/>
            <person name="Morin E."/>
            <person name="Murat C."/>
            <person name="Riley R."/>
            <person name="Ohm R."/>
            <person name="Sun H."/>
            <person name="Tunlid A."/>
            <person name="Henrissat B."/>
            <person name="Grigoriev I.V."/>
            <person name="Hibbett D.S."/>
            <person name="Martin F."/>
        </authorList>
    </citation>
    <scope>NUCLEOTIDE SEQUENCE [LARGE SCALE GENOMIC DNA]</scope>
    <source>
        <strain evidence="14 15">Koide BX008</strain>
    </source>
</reference>
<evidence type="ECO:0000256" key="4">
    <source>
        <dbReference type="ARBA" id="ARBA00022771"/>
    </source>
</evidence>
<dbReference type="GO" id="GO:0005634">
    <property type="term" value="C:nucleus"/>
    <property type="evidence" value="ECO:0007669"/>
    <property type="project" value="UniProtKB-SubCell"/>
</dbReference>
<dbReference type="Pfam" id="PF12998">
    <property type="entry name" value="ING"/>
    <property type="match status" value="1"/>
</dbReference>
<dbReference type="FunCoup" id="A0A0C2T184">
    <property type="interactions" value="109"/>
</dbReference>
<dbReference type="GO" id="GO:0000785">
    <property type="term" value="C:chromatin"/>
    <property type="evidence" value="ECO:0007669"/>
    <property type="project" value="UniProtKB-ARBA"/>
</dbReference>
<keyword evidence="15" id="KW-1185">Reference proteome</keyword>
<feature type="binding site" evidence="9">
    <location>
        <position position="274"/>
    </location>
    <ligand>
        <name>Zn(2+)</name>
        <dbReference type="ChEBI" id="CHEBI:29105"/>
        <label>1</label>
    </ligand>
</feature>
<comment type="domain">
    <text evidence="11">The PHD-type zinc finger mediates the binding to H3K4me3.</text>
</comment>
<feature type="binding site" evidence="9">
    <location>
        <position position="268"/>
    </location>
    <ligand>
        <name>Zn(2+)</name>
        <dbReference type="ChEBI" id="CHEBI:29105"/>
        <label>2</label>
    </ligand>
</feature>
<evidence type="ECO:0000256" key="8">
    <source>
        <dbReference type="PIRSR" id="PIRSR628651-50"/>
    </source>
</evidence>
<feature type="site" description="Histone H3K4me3 binding" evidence="8">
    <location>
        <position position="264"/>
    </location>
</feature>
<feature type="site" description="Histone H3K4me3 binding" evidence="8">
    <location>
        <position position="260"/>
    </location>
</feature>
<dbReference type="CDD" id="cd16859">
    <property type="entry name" value="ING_ING4_5"/>
    <property type="match status" value="1"/>
</dbReference>
<dbReference type="Gene3D" id="3.30.40.10">
    <property type="entry name" value="Zinc/RING finger domain, C3HC4 (zinc finger)"/>
    <property type="match status" value="1"/>
</dbReference>
<evidence type="ECO:0000256" key="5">
    <source>
        <dbReference type="ARBA" id="ARBA00022833"/>
    </source>
</evidence>
<dbReference type="InterPro" id="IPR019786">
    <property type="entry name" value="Zinc_finger_PHD-type_CS"/>
</dbReference>
<feature type="binding site" evidence="9">
    <location>
        <position position="250"/>
    </location>
    <ligand>
        <name>Zn(2+)</name>
        <dbReference type="ChEBI" id="CHEBI:29105"/>
        <label>1</label>
    </ligand>
</feature>
<keyword evidence="5 9" id="KW-0862">Zinc</keyword>
<sequence length="302" mass="33765">MSTQDFSPDHTSLDEQVPEGDSPSQEKERLLWEAIRDEHFQVVEQLPLTIHRQYSLLRELDERTGGYLEKLLPLMKDYIDGRQKCALPDASDGQDEEPSTPSHPNHTRALLADILHLSDDLARSSEEKVNIALAVNNSVKRHIRLLDHAIRETQSSLGSQPGASAAPIHLPDLVVPRWSRNSRNSLSPVGDLDADIIGSPQSTRNKKLRGKSGSSANTTVQLTFRGVAAGPPFALTAEDLVVDSSERRYCYCQEVSFGEMIACDNPKCEREWFHLACVELEEPPKGKWFCAECSAKRKNKKK</sequence>
<dbReference type="PROSITE" id="PS50016">
    <property type="entry name" value="ZF_PHD_2"/>
    <property type="match status" value="1"/>
</dbReference>
<dbReference type="PROSITE" id="PS01359">
    <property type="entry name" value="ZF_PHD_1"/>
    <property type="match status" value="1"/>
</dbReference>
<dbReference type="SMART" id="SM01408">
    <property type="entry name" value="ING"/>
    <property type="match status" value="1"/>
</dbReference>
<feature type="domain" description="PHD-type" evidence="13">
    <location>
        <begin position="247"/>
        <end position="296"/>
    </location>
</feature>
<evidence type="ECO:0000256" key="2">
    <source>
        <dbReference type="ARBA" id="ARBA00010210"/>
    </source>
</evidence>
<gene>
    <name evidence="14" type="ORF">M378DRAFT_156733</name>
</gene>
<feature type="binding site" evidence="9">
    <location>
        <position position="252"/>
    </location>
    <ligand>
        <name>Zn(2+)</name>
        <dbReference type="ChEBI" id="CHEBI:29105"/>
        <label>1</label>
    </ligand>
</feature>
<dbReference type="InParanoid" id="A0A0C2T184"/>
<feature type="region of interest" description="Disordered" evidence="12">
    <location>
        <begin position="192"/>
        <end position="214"/>
    </location>
</feature>
<evidence type="ECO:0000256" key="6">
    <source>
        <dbReference type="ARBA" id="ARBA00022853"/>
    </source>
</evidence>
<organism evidence="14 15">
    <name type="scientific">Amanita muscaria (strain Koide BX008)</name>
    <dbReference type="NCBI Taxonomy" id="946122"/>
    <lineage>
        <taxon>Eukaryota</taxon>
        <taxon>Fungi</taxon>
        <taxon>Dikarya</taxon>
        <taxon>Basidiomycota</taxon>
        <taxon>Agaricomycotina</taxon>
        <taxon>Agaricomycetes</taxon>
        <taxon>Agaricomycetidae</taxon>
        <taxon>Agaricales</taxon>
        <taxon>Pluteineae</taxon>
        <taxon>Amanitaceae</taxon>
        <taxon>Amanita</taxon>
    </lineage>
</organism>
<dbReference type="SUPFAM" id="SSF57903">
    <property type="entry name" value="FYVE/PHD zinc finger"/>
    <property type="match status" value="1"/>
</dbReference>
<evidence type="ECO:0000256" key="11">
    <source>
        <dbReference type="RuleBase" id="RU361213"/>
    </source>
</evidence>
<dbReference type="OrthoDB" id="5411773at2759"/>
<feature type="binding site" evidence="9">
    <location>
        <position position="290"/>
    </location>
    <ligand>
        <name>Zn(2+)</name>
        <dbReference type="ChEBI" id="CHEBI:29105"/>
        <label>2</label>
    </ligand>
</feature>
<evidence type="ECO:0000313" key="14">
    <source>
        <dbReference type="EMBL" id="KIL69535.1"/>
    </source>
</evidence>
<comment type="subcellular location">
    <subcellularLocation>
        <location evidence="1 11">Nucleus</location>
    </subcellularLocation>
</comment>
<feature type="site" description="Histone H3K4me3 binding" evidence="8">
    <location>
        <position position="272"/>
    </location>
</feature>
<feature type="region of interest" description="Disordered" evidence="12">
    <location>
        <begin position="85"/>
        <end position="106"/>
    </location>
</feature>
<comment type="similarity">
    <text evidence="2 11">Belongs to the ING family.</text>
</comment>
<dbReference type="PANTHER" id="PTHR10333:SF42">
    <property type="entry name" value="INHIBITOR OF GROWTH PROTEIN 5"/>
    <property type="match status" value="1"/>
</dbReference>
<dbReference type="GO" id="GO:0006325">
    <property type="term" value="P:chromatin organization"/>
    <property type="evidence" value="ECO:0007669"/>
    <property type="project" value="UniProtKB-KW"/>
</dbReference>